<accession>A0A538TGI1</accession>
<dbReference type="NCBIfam" id="NF038399">
    <property type="entry name" value="NH_RiPP_Os17"/>
    <property type="match status" value="1"/>
</dbReference>
<protein>
    <recommendedName>
        <fullName evidence="3">Extradiol ring-cleavage dioxygenase LigAB LigA subunit domain-containing protein</fullName>
    </recommendedName>
</protein>
<dbReference type="Proteomes" id="UP000317691">
    <property type="component" value="Unassembled WGS sequence"/>
</dbReference>
<evidence type="ECO:0000313" key="2">
    <source>
        <dbReference type="Proteomes" id="UP000317691"/>
    </source>
</evidence>
<dbReference type="AlphaFoldDB" id="A0A538TGI1"/>
<reference evidence="1 2" key="1">
    <citation type="journal article" date="2019" name="Nat. Microbiol.">
        <title>Mediterranean grassland soil C-N compound turnover is dependent on rainfall and depth, and is mediated by genomically divergent microorganisms.</title>
        <authorList>
            <person name="Diamond S."/>
            <person name="Andeer P.F."/>
            <person name="Li Z."/>
            <person name="Crits-Christoph A."/>
            <person name="Burstein D."/>
            <person name="Anantharaman K."/>
            <person name="Lane K.R."/>
            <person name="Thomas B.C."/>
            <person name="Pan C."/>
            <person name="Northen T.R."/>
            <person name="Banfield J.F."/>
        </authorList>
    </citation>
    <scope>NUCLEOTIDE SEQUENCE [LARGE SCALE GENOMIC DNA]</scope>
    <source>
        <strain evidence="1">WS_9</strain>
    </source>
</reference>
<comment type="caution">
    <text evidence="1">The sequence shown here is derived from an EMBL/GenBank/DDBJ whole genome shotgun (WGS) entry which is preliminary data.</text>
</comment>
<dbReference type="EMBL" id="VBOZ01000036">
    <property type="protein sequence ID" value="TMQ62745.1"/>
    <property type="molecule type" value="Genomic_DNA"/>
</dbReference>
<evidence type="ECO:0008006" key="3">
    <source>
        <dbReference type="Google" id="ProtNLM"/>
    </source>
</evidence>
<organism evidence="1 2">
    <name type="scientific">Eiseniibacteriota bacterium</name>
    <dbReference type="NCBI Taxonomy" id="2212470"/>
    <lineage>
        <taxon>Bacteria</taxon>
        <taxon>Candidatus Eiseniibacteriota</taxon>
    </lineage>
</organism>
<sequence length="79" mass="9107">MSQLHVERIIGVLATDEGLRRRFKMNPTAALKELAERGIELTSFELASLACLDPQKLERFARAIDERLQKIELRKRGEE</sequence>
<evidence type="ECO:0000313" key="1">
    <source>
        <dbReference type="EMBL" id="TMQ62745.1"/>
    </source>
</evidence>
<gene>
    <name evidence="1" type="ORF">E6K79_11875</name>
</gene>
<name>A0A538TGI1_UNCEI</name>
<proteinExistence type="predicted"/>